<dbReference type="InterPro" id="IPR036867">
    <property type="entry name" value="R3H_dom_sf"/>
</dbReference>
<evidence type="ECO:0000256" key="2">
    <source>
        <dbReference type="ARBA" id="ARBA00022884"/>
    </source>
</evidence>
<dbReference type="EMBL" id="CP095075">
    <property type="protein sequence ID" value="UOR10755.1"/>
    <property type="molecule type" value="Genomic_DNA"/>
</dbReference>
<dbReference type="InterPro" id="IPR034079">
    <property type="entry name" value="R3H_KhpB"/>
</dbReference>
<evidence type="ECO:0000256" key="4">
    <source>
        <dbReference type="ARBA" id="ARBA00023186"/>
    </source>
</evidence>
<dbReference type="InterPro" id="IPR032782">
    <property type="entry name" value="KhpB_N"/>
</dbReference>
<sequence length="205" mass="22970">MKQMTATGKTVEEAVQSAIEQLQASRDQVNIEVIDEGKKGFFGVFGTKPAIVKVSIIKDPVQDAETFILEVAEQMGSPVQVKTEVDGRDIFIELTGDKIAMLIGKRGQTLNSLQYLIQLAINRESEQFYTVMLDAEGYRARRKETLETLAHRLADKALRTGDMVKLEPMPSYERKIIHASLQDNQNVETDSAGKDPKRHIVIRPL</sequence>
<dbReference type="PANTHER" id="PTHR35800:SF1">
    <property type="entry name" value="RNA-BINDING PROTEIN KHPB"/>
    <property type="match status" value="1"/>
</dbReference>
<dbReference type="InterPro" id="IPR015946">
    <property type="entry name" value="KH_dom-like_a/b"/>
</dbReference>
<dbReference type="Gene3D" id="3.30.300.20">
    <property type="match status" value="1"/>
</dbReference>
<dbReference type="SMART" id="SM00393">
    <property type="entry name" value="R3H"/>
    <property type="match status" value="1"/>
</dbReference>
<gene>
    <name evidence="6" type="primary">khpB</name>
    <name evidence="6" type="synonym">eloR</name>
    <name evidence="8" type="ORF">MUO15_14090</name>
</gene>
<feature type="domain" description="R3H" evidence="7">
    <location>
        <begin position="140"/>
        <end position="205"/>
    </location>
</feature>
<dbReference type="PANTHER" id="PTHR35800">
    <property type="entry name" value="PROTEIN JAG"/>
    <property type="match status" value="1"/>
</dbReference>
<dbReference type="Gene3D" id="3.30.30.80">
    <property type="entry name" value="probable RNA-binding protein from clostridium symbiosum atcc 14940"/>
    <property type="match status" value="1"/>
</dbReference>
<protein>
    <recommendedName>
        <fullName evidence="6">RNA-binding protein KhpB</fullName>
    </recommendedName>
    <alternativeName>
        <fullName evidence="6">RNA-binding protein EloR</fullName>
    </alternativeName>
</protein>
<keyword evidence="2 6" id="KW-0694">RNA-binding</keyword>
<dbReference type="RefSeq" id="WP_245030076.1">
    <property type="nucleotide sequence ID" value="NZ_CP095075.1"/>
</dbReference>
<dbReference type="InterPro" id="IPR038008">
    <property type="entry name" value="Jag_KH"/>
</dbReference>
<dbReference type="NCBIfam" id="NF041568">
    <property type="entry name" value="Jag_EloR"/>
    <property type="match status" value="1"/>
</dbReference>
<proteinExistence type="inferred from homology"/>
<keyword evidence="3 6" id="KW-0133">Cell shape</keyword>
<dbReference type="Pfam" id="PF14804">
    <property type="entry name" value="Jag_N"/>
    <property type="match status" value="1"/>
</dbReference>
<evidence type="ECO:0000256" key="3">
    <source>
        <dbReference type="ARBA" id="ARBA00022960"/>
    </source>
</evidence>
<comment type="function">
    <text evidence="6">A probable RNA chaperone. Forms a complex with KhpA which binds to cellular RNA and controls its expression. Plays a role in peptidoglycan (PG) homeostasis and cell length regulation.</text>
</comment>
<comment type="subcellular location">
    <subcellularLocation>
        <location evidence="6">Cytoplasm</location>
    </subcellularLocation>
</comment>
<comment type="domain">
    <text evidence="6">Has an N-terminal Jag-N domain and 2 RNA-binding domains (KH and R3H).</text>
</comment>
<evidence type="ECO:0000256" key="5">
    <source>
        <dbReference type="ARBA" id="ARBA00023316"/>
    </source>
</evidence>
<dbReference type="SUPFAM" id="SSF82708">
    <property type="entry name" value="R3H domain"/>
    <property type="match status" value="1"/>
</dbReference>
<evidence type="ECO:0000313" key="9">
    <source>
        <dbReference type="Proteomes" id="UP000830326"/>
    </source>
</evidence>
<keyword evidence="1 6" id="KW-0963">Cytoplasm</keyword>
<evidence type="ECO:0000256" key="1">
    <source>
        <dbReference type="ARBA" id="ARBA00022490"/>
    </source>
</evidence>
<dbReference type="CDD" id="cd02414">
    <property type="entry name" value="KH-II_Jag"/>
    <property type="match status" value="1"/>
</dbReference>
<evidence type="ECO:0000313" key="8">
    <source>
        <dbReference type="EMBL" id="UOR10755.1"/>
    </source>
</evidence>
<evidence type="ECO:0000259" key="7">
    <source>
        <dbReference type="PROSITE" id="PS51061"/>
    </source>
</evidence>
<dbReference type="HAMAP" id="MF_00867">
    <property type="entry name" value="KhpB"/>
    <property type="match status" value="1"/>
</dbReference>
<comment type="similarity">
    <text evidence="6">Belongs to the KhpB RNA-binding protein family.</text>
</comment>
<dbReference type="Pfam" id="PF13083">
    <property type="entry name" value="KH_KhpA-B"/>
    <property type="match status" value="1"/>
</dbReference>
<dbReference type="InterPro" id="IPR001374">
    <property type="entry name" value="R3H_dom"/>
</dbReference>
<dbReference type="Gene3D" id="3.30.1370.50">
    <property type="entry name" value="R3H-like domain"/>
    <property type="match status" value="1"/>
</dbReference>
<reference evidence="8" key="1">
    <citation type="submission" date="2022-04" db="EMBL/GenBank/DDBJ databases">
        <title>Halobacillus sp. isolated from saltern.</title>
        <authorList>
            <person name="Won M."/>
            <person name="Lee C.-M."/>
            <person name="Woen H.-Y."/>
            <person name="Kwon S.-W."/>
        </authorList>
    </citation>
    <scope>NUCLEOTIDE SEQUENCE</scope>
    <source>
        <strain evidence="8">SSHM10-5</strain>
    </source>
</reference>
<name>A0ABY4H9Y2_9BACI</name>
<dbReference type="Proteomes" id="UP000830326">
    <property type="component" value="Chromosome"/>
</dbReference>
<feature type="region of interest" description="Jag_N domain" evidence="6">
    <location>
        <begin position="5"/>
        <end position="55"/>
    </location>
</feature>
<keyword evidence="4 6" id="KW-0143">Chaperone</keyword>
<dbReference type="SMART" id="SM01245">
    <property type="entry name" value="Jag_N"/>
    <property type="match status" value="1"/>
</dbReference>
<organism evidence="8 9">
    <name type="scientific">Halobacillus amylolyticus</name>
    <dbReference type="NCBI Taxonomy" id="2932259"/>
    <lineage>
        <taxon>Bacteria</taxon>
        <taxon>Bacillati</taxon>
        <taxon>Bacillota</taxon>
        <taxon>Bacilli</taxon>
        <taxon>Bacillales</taxon>
        <taxon>Bacillaceae</taxon>
        <taxon>Halobacillus</taxon>
    </lineage>
</organism>
<keyword evidence="5 6" id="KW-0961">Cell wall biogenesis/degradation</keyword>
<dbReference type="PROSITE" id="PS51061">
    <property type="entry name" value="R3H"/>
    <property type="match status" value="1"/>
</dbReference>
<dbReference type="InterPro" id="IPR038247">
    <property type="entry name" value="Jag_N_dom_sf"/>
</dbReference>
<dbReference type="Pfam" id="PF01424">
    <property type="entry name" value="R3H"/>
    <property type="match status" value="1"/>
</dbReference>
<accession>A0ABY4H9Y2</accession>
<keyword evidence="9" id="KW-1185">Reference proteome</keyword>
<dbReference type="CDD" id="cd02644">
    <property type="entry name" value="R3H_jag"/>
    <property type="match status" value="1"/>
</dbReference>
<evidence type="ECO:0000256" key="6">
    <source>
        <dbReference type="HAMAP-Rule" id="MF_00867"/>
    </source>
</evidence>
<dbReference type="InterPro" id="IPR039247">
    <property type="entry name" value="KhpB"/>
</dbReference>
<comment type="subunit">
    <text evidence="6">Forms a complex with KhpA.</text>
</comment>